<feature type="binding site" evidence="7">
    <location>
        <begin position="8"/>
        <end position="10"/>
    </location>
    <ligand>
        <name>4-CDP-2-C-methyl-D-erythritol 2-phosphate</name>
        <dbReference type="ChEBI" id="CHEBI:57919"/>
    </ligand>
</feature>
<dbReference type="HAMAP" id="MF_00107">
    <property type="entry name" value="IspF"/>
    <property type="match status" value="1"/>
</dbReference>
<evidence type="ECO:0000256" key="7">
    <source>
        <dbReference type="HAMAP-Rule" id="MF_00107"/>
    </source>
</evidence>
<evidence type="ECO:0000313" key="11">
    <source>
        <dbReference type="Proteomes" id="UP000823936"/>
    </source>
</evidence>
<dbReference type="GO" id="GO:0019288">
    <property type="term" value="P:isopentenyl diphosphate biosynthetic process, methylerythritol 4-phosphate pathway"/>
    <property type="evidence" value="ECO:0007669"/>
    <property type="project" value="UniProtKB-UniRule"/>
</dbReference>
<dbReference type="InterPro" id="IPR036571">
    <property type="entry name" value="MECDP_synthase_sf"/>
</dbReference>
<dbReference type="AlphaFoldDB" id="A0A9D1TN15"/>
<keyword evidence="4 7" id="KW-0479">Metal-binding</keyword>
<dbReference type="GO" id="GO:0008685">
    <property type="term" value="F:2-C-methyl-D-erythritol 2,4-cyclodiphosphate synthase activity"/>
    <property type="evidence" value="ECO:0007669"/>
    <property type="project" value="UniProtKB-UniRule"/>
</dbReference>
<feature type="site" description="Transition state stabilizer" evidence="7">
    <location>
        <position position="34"/>
    </location>
</feature>
<dbReference type="Proteomes" id="UP000823936">
    <property type="component" value="Unassembled WGS sequence"/>
</dbReference>
<protein>
    <recommendedName>
        <fullName evidence="3 7">2-C-methyl-D-erythritol 2,4-cyclodiphosphate synthase</fullName>
        <shortName evidence="7">MECDP-synthase</shortName>
        <shortName evidence="7">MECPP-synthase</shortName>
        <shortName evidence="7">MECPS</shortName>
        <ecNumber evidence="3 7">4.6.1.12</ecNumber>
    </recommendedName>
</protein>
<feature type="binding site" evidence="7">
    <location>
        <position position="8"/>
    </location>
    <ligand>
        <name>a divalent metal cation</name>
        <dbReference type="ChEBI" id="CHEBI:60240"/>
    </ligand>
</feature>
<dbReference type="InterPro" id="IPR020555">
    <property type="entry name" value="MECDP_synthase_CS"/>
</dbReference>
<comment type="cofactor">
    <cofactor evidence="7">
        <name>a divalent metal cation</name>
        <dbReference type="ChEBI" id="CHEBI:60240"/>
    </cofactor>
    <text evidence="7">Binds 1 divalent metal cation per subunit.</text>
</comment>
<evidence type="ECO:0000256" key="6">
    <source>
        <dbReference type="ARBA" id="ARBA00023239"/>
    </source>
</evidence>
<dbReference type="PANTHER" id="PTHR43181:SF1">
    <property type="entry name" value="2-C-METHYL-D-ERYTHRITOL 2,4-CYCLODIPHOSPHATE SYNTHASE, CHLOROPLASTIC"/>
    <property type="match status" value="1"/>
</dbReference>
<comment type="caution">
    <text evidence="7">Lacks conserved residue(s) required for the propagation of feature annotation.</text>
</comment>
<comment type="pathway">
    <text evidence="2 7">Isoprenoid biosynthesis; isopentenyl diphosphate biosynthesis via DXP pathway; isopentenyl diphosphate from 1-deoxy-D-xylulose 5-phosphate: step 4/6.</text>
</comment>
<dbReference type="GO" id="GO:0016114">
    <property type="term" value="P:terpenoid biosynthetic process"/>
    <property type="evidence" value="ECO:0007669"/>
    <property type="project" value="InterPro"/>
</dbReference>
<dbReference type="SUPFAM" id="SSF69765">
    <property type="entry name" value="IpsF-like"/>
    <property type="match status" value="1"/>
</dbReference>
<sequence length="153" mass="16822">MRIGQGWDIHRLKEGRDLMIGGLKIPSNTGEDAHSDGDVLLHAIIDALYGAFALGDIGSHFPPSDNQYKDISSSALLKKTLEETKPDIVNLDCTVILEKTRLRPYIDRIRENLSLLLDIDVSRISVKAKTNEALDSLGRGEAIEASCVILINN</sequence>
<evidence type="ECO:0000256" key="5">
    <source>
        <dbReference type="ARBA" id="ARBA00023229"/>
    </source>
</evidence>
<evidence type="ECO:0000259" key="9">
    <source>
        <dbReference type="Pfam" id="PF02542"/>
    </source>
</evidence>
<dbReference type="EC" id="4.6.1.12" evidence="3 7"/>
<dbReference type="InterPro" id="IPR003526">
    <property type="entry name" value="MECDP_synthase"/>
</dbReference>
<dbReference type="PANTHER" id="PTHR43181">
    <property type="entry name" value="2-C-METHYL-D-ERYTHRITOL 2,4-CYCLODIPHOSPHATE SYNTHASE, CHLOROPLASTIC"/>
    <property type="match status" value="1"/>
</dbReference>
<feature type="domain" description="2-C-methyl-D-erythritol 2,4-cyclodiphosphate synthase" evidence="9">
    <location>
        <begin position="1"/>
        <end position="151"/>
    </location>
</feature>
<feature type="binding site" evidence="7">
    <location>
        <position position="10"/>
    </location>
    <ligand>
        <name>a divalent metal cation</name>
        <dbReference type="ChEBI" id="CHEBI:60240"/>
    </ligand>
</feature>
<comment type="caution">
    <text evidence="10">The sequence shown here is derived from an EMBL/GenBank/DDBJ whole genome shotgun (WGS) entry which is preliminary data.</text>
</comment>
<comment type="function">
    <text evidence="7">Involved in the biosynthesis of isopentenyl diphosphate (IPP) and dimethylallyl diphosphate (DMAPP), two major building blocks of isoprenoid compounds. Catalyzes the conversion of 4-diphosphocytidyl-2-C-methyl-D-erythritol 2-phosphate (CDP-ME2P) to 2-C-methyl-D-erythritol 2,4-cyclodiphosphate (ME-CPP) with a corresponding release of cytidine 5-monophosphate (CMP).</text>
</comment>
<dbReference type="Pfam" id="PF02542">
    <property type="entry name" value="YgbB"/>
    <property type="match status" value="1"/>
</dbReference>
<comment type="similarity">
    <text evidence="7 8">Belongs to the IspF family.</text>
</comment>
<feature type="binding site" evidence="7">
    <location>
        <begin position="34"/>
        <end position="35"/>
    </location>
    <ligand>
        <name>4-CDP-2-C-methyl-D-erythritol 2-phosphate</name>
        <dbReference type="ChEBI" id="CHEBI:57919"/>
    </ligand>
</feature>
<feature type="binding site" evidence="7">
    <location>
        <position position="139"/>
    </location>
    <ligand>
        <name>4-CDP-2-C-methyl-D-erythritol 2-phosphate</name>
        <dbReference type="ChEBI" id="CHEBI:57919"/>
    </ligand>
</feature>
<dbReference type="NCBIfam" id="TIGR00151">
    <property type="entry name" value="ispF"/>
    <property type="match status" value="1"/>
</dbReference>
<accession>A0A9D1TN15</accession>
<dbReference type="Gene3D" id="3.30.1330.50">
    <property type="entry name" value="2-C-methyl-D-erythritol 2,4-cyclodiphosphate synthase"/>
    <property type="match status" value="1"/>
</dbReference>
<evidence type="ECO:0000256" key="1">
    <source>
        <dbReference type="ARBA" id="ARBA00000200"/>
    </source>
</evidence>
<evidence type="ECO:0000256" key="2">
    <source>
        <dbReference type="ARBA" id="ARBA00004709"/>
    </source>
</evidence>
<name>A0A9D1TN15_9SPIO</name>
<dbReference type="CDD" id="cd00554">
    <property type="entry name" value="MECDP_synthase"/>
    <property type="match status" value="1"/>
</dbReference>
<proteinExistence type="inferred from homology"/>
<dbReference type="GO" id="GO:0046872">
    <property type="term" value="F:metal ion binding"/>
    <property type="evidence" value="ECO:0007669"/>
    <property type="project" value="UniProtKB-KW"/>
</dbReference>
<dbReference type="EMBL" id="DXHU01000019">
    <property type="protein sequence ID" value="HIV99102.1"/>
    <property type="molecule type" value="Genomic_DNA"/>
</dbReference>
<evidence type="ECO:0000313" key="10">
    <source>
        <dbReference type="EMBL" id="HIV99102.1"/>
    </source>
</evidence>
<evidence type="ECO:0000256" key="8">
    <source>
        <dbReference type="RuleBase" id="RU004395"/>
    </source>
</evidence>
<feature type="binding site" evidence="7">
    <location>
        <begin position="56"/>
        <end position="58"/>
    </location>
    <ligand>
        <name>4-CDP-2-C-methyl-D-erythritol 2-phosphate</name>
        <dbReference type="ChEBI" id="CHEBI:57919"/>
    </ligand>
</feature>
<feature type="site" description="Transition state stabilizer" evidence="7">
    <location>
        <position position="130"/>
    </location>
</feature>
<reference evidence="10" key="1">
    <citation type="journal article" date="2021" name="PeerJ">
        <title>Extensive microbial diversity within the chicken gut microbiome revealed by metagenomics and culture.</title>
        <authorList>
            <person name="Gilroy R."/>
            <person name="Ravi A."/>
            <person name="Getino M."/>
            <person name="Pursley I."/>
            <person name="Horton D.L."/>
            <person name="Alikhan N.F."/>
            <person name="Baker D."/>
            <person name="Gharbi K."/>
            <person name="Hall N."/>
            <person name="Watson M."/>
            <person name="Adriaenssens E.M."/>
            <person name="Foster-Nyarko E."/>
            <person name="Jarju S."/>
            <person name="Secka A."/>
            <person name="Antonio M."/>
            <person name="Oren A."/>
            <person name="Chaudhuri R.R."/>
            <person name="La Ragione R."/>
            <person name="Hildebrand F."/>
            <person name="Pallen M.J."/>
        </authorList>
    </citation>
    <scope>NUCLEOTIDE SEQUENCE</scope>
    <source>
        <strain evidence="10">Gambia11-129</strain>
    </source>
</reference>
<dbReference type="PROSITE" id="PS01350">
    <property type="entry name" value="ISPF"/>
    <property type="match status" value="1"/>
</dbReference>
<evidence type="ECO:0000256" key="3">
    <source>
        <dbReference type="ARBA" id="ARBA00012579"/>
    </source>
</evidence>
<keyword evidence="5 7" id="KW-0414">Isoprene biosynthesis</keyword>
<comment type="subunit">
    <text evidence="7">Homotrimer.</text>
</comment>
<keyword evidence="6 7" id="KW-0456">Lyase</keyword>
<comment type="catalytic activity">
    <reaction evidence="1 7 8">
        <text>4-CDP-2-C-methyl-D-erythritol 2-phosphate = 2-C-methyl-D-erythritol 2,4-cyclic diphosphate + CMP</text>
        <dbReference type="Rhea" id="RHEA:23864"/>
        <dbReference type="ChEBI" id="CHEBI:57919"/>
        <dbReference type="ChEBI" id="CHEBI:58483"/>
        <dbReference type="ChEBI" id="CHEBI:60377"/>
        <dbReference type="EC" id="4.6.1.12"/>
    </reaction>
</comment>
<organism evidence="10 11">
    <name type="scientific">Candidatus Ornithospirochaeta avicola</name>
    <dbReference type="NCBI Taxonomy" id="2840896"/>
    <lineage>
        <taxon>Bacteria</taxon>
        <taxon>Pseudomonadati</taxon>
        <taxon>Spirochaetota</taxon>
        <taxon>Spirochaetia</taxon>
        <taxon>Spirochaetales</taxon>
        <taxon>Spirochaetaceae</taxon>
        <taxon>Spirochaetaceae incertae sedis</taxon>
        <taxon>Candidatus Ornithospirochaeta</taxon>
    </lineage>
</organism>
<reference evidence="10" key="2">
    <citation type="submission" date="2021-04" db="EMBL/GenBank/DDBJ databases">
        <authorList>
            <person name="Gilroy R."/>
        </authorList>
    </citation>
    <scope>NUCLEOTIDE SEQUENCE</scope>
    <source>
        <strain evidence="10">Gambia11-129</strain>
    </source>
</reference>
<feature type="binding site" evidence="7">
    <location>
        <position position="42"/>
    </location>
    <ligand>
        <name>a divalent metal cation</name>
        <dbReference type="ChEBI" id="CHEBI:60240"/>
    </ligand>
</feature>
<evidence type="ECO:0000256" key="4">
    <source>
        <dbReference type="ARBA" id="ARBA00022723"/>
    </source>
</evidence>
<gene>
    <name evidence="7 10" type="primary">ispF</name>
    <name evidence="10" type="ORF">IAB12_04940</name>
</gene>